<evidence type="ECO:0000256" key="1">
    <source>
        <dbReference type="ARBA" id="ARBA00011073"/>
    </source>
</evidence>
<dbReference type="InterPro" id="IPR034204">
    <property type="entry name" value="PfSUB1-like_cat_dom"/>
</dbReference>
<dbReference type="InterPro" id="IPR022398">
    <property type="entry name" value="Peptidase_S8_His-AS"/>
</dbReference>
<evidence type="ECO:0000313" key="11">
    <source>
        <dbReference type="Proteomes" id="UP000183868"/>
    </source>
</evidence>
<dbReference type="SUPFAM" id="SSF69318">
    <property type="entry name" value="Integrin alpha N-terminal domain"/>
    <property type="match status" value="1"/>
</dbReference>
<feature type="active site" description="Charge relay system" evidence="6">
    <location>
        <position position="274"/>
    </location>
</feature>
<evidence type="ECO:0000313" key="10">
    <source>
        <dbReference type="EMBL" id="APF17588.1"/>
    </source>
</evidence>
<evidence type="ECO:0000256" key="2">
    <source>
        <dbReference type="ARBA" id="ARBA00022670"/>
    </source>
</evidence>
<accession>A0A1J1C592</accession>
<dbReference type="SUPFAM" id="SSF52743">
    <property type="entry name" value="Subtilisin-like"/>
    <property type="match status" value="1"/>
</dbReference>
<dbReference type="PROSITE" id="PS51892">
    <property type="entry name" value="SUBTILASE"/>
    <property type="match status" value="1"/>
</dbReference>
<evidence type="ECO:0000256" key="4">
    <source>
        <dbReference type="ARBA" id="ARBA00022801"/>
    </source>
</evidence>
<dbReference type="InterPro" id="IPR000209">
    <property type="entry name" value="Peptidase_S8/S53_dom"/>
</dbReference>
<evidence type="ECO:0000256" key="7">
    <source>
        <dbReference type="RuleBase" id="RU003355"/>
    </source>
</evidence>
<dbReference type="PROSITE" id="PS00136">
    <property type="entry name" value="SUBTILASE_ASP"/>
    <property type="match status" value="1"/>
</dbReference>
<dbReference type="Proteomes" id="UP000183868">
    <property type="component" value="Chromosome"/>
</dbReference>
<dbReference type="InterPro" id="IPR036852">
    <property type="entry name" value="Peptidase_S8/S53_dom_sf"/>
</dbReference>
<dbReference type="InterPro" id="IPR015500">
    <property type="entry name" value="Peptidase_S8_subtilisin-rel"/>
</dbReference>
<dbReference type="NCBIfam" id="TIGR04183">
    <property type="entry name" value="Por_Secre_tail"/>
    <property type="match status" value="1"/>
</dbReference>
<dbReference type="Gene3D" id="2.60.40.4070">
    <property type="match status" value="1"/>
</dbReference>
<dbReference type="Pfam" id="PF00082">
    <property type="entry name" value="Peptidase_S8"/>
    <property type="match status" value="1"/>
</dbReference>
<dbReference type="InterPro" id="IPR026444">
    <property type="entry name" value="Secre_tail"/>
</dbReference>
<dbReference type="InterPro" id="IPR025965">
    <property type="entry name" value="FlgD/Vpr_Ig-like"/>
</dbReference>
<evidence type="ECO:0000259" key="9">
    <source>
        <dbReference type="Pfam" id="PF13860"/>
    </source>
</evidence>
<keyword evidence="2 6" id="KW-0645">Protease</keyword>
<evidence type="ECO:0000256" key="3">
    <source>
        <dbReference type="ARBA" id="ARBA00022729"/>
    </source>
</evidence>
<dbReference type="InterPro" id="IPR051048">
    <property type="entry name" value="Peptidase_S8/S53_subtilisin"/>
</dbReference>
<dbReference type="Pfam" id="PF13860">
    <property type="entry name" value="FlgD_ig"/>
    <property type="match status" value="1"/>
</dbReference>
<dbReference type="Gene3D" id="3.40.50.200">
    <property type="entry name" value="Peptidase S8/S53 domain"/>
    <property type="match status" value="1"/>
</dbReference>
<dbReference type="GO" id="GO:0006508">
    <property type="term" value="P:proteolysis"/>
    <property type="evidence" value="ECO:0007669"/>
    <property type="project" value="UniProtKB-KW"/>
</dbReference>
<feature type="domain" description="Peptidase S8/S53" evidence="8">
    <location>
        <begin position="194"/>
        <end position="476"/>
    </location>
</feature>
<dbReference type="KEGG" id="caby:Cabys_837"/>
<proteinExistence type="inferred from homology"/>
<dbReference type="AlphaFoldDB" id="A0A1J1C592"/>
<feature type="active site" description="Charge relay system" evidence="6">
    <location>
        <position position="202"/>
    </location>
</feature>
<dbReference type="Pfam" id="PF13517">
    <property type="entry name" value="FG-GAP_3"/>
    <property type="match status" value="1"/>
</dbReference>
<evidence type="ECO:0000256" key="6">
    <source>
        <dbReference type="PROSITE-ProRule" id="PRU01240"/>
    </source>
</evidence>
<dbReference type="InterPro" id="IPR023828">
    <property type="entry name" value="Peptidase_S8_Ser-AS"/>
</dbReference>
<evidence type="ECO:0000256" key="5">
    <source>
        <dbReference type="ARBA" id="ARBA00022825"/>
    </source>
</evidence>
<dbReference type="InterPro" id="IPR028994">
    <property type="entry name" value="Integrin_alpha_N"/>
</dbReference>
<dbReference type="InterPro" id="IPR013517">
    <property type="entry name" value="FG-GAP"/>
</dbReference>
<feature type="domain" description="FlgD/Vpr Ig-like" evidence="9">
    <location>
        <begin position="1047"/>
        <end position="1107"/>
    </location>
</feature>
<dbReference type="InterPro" id="IPR023827">
    <property type="entry name" value="Peptidase_S8_Asp-AS"/>
</dbReference>
<dbReference type="CDD" id="cd07473">
    <property type="entry name" value="Peptidases_S8_Subtilisin_like"/>
    <property type="match status" value="1"/>
</dbReference>
<protein>
    <submittedName>
        <fullName evidence="10">Por secretion system C-terminal sorting domain-containing protein</fullName>
    </submittedName>
</protein>
<name>A0A1J1C592_CALAY</name>
<organism evidence="10 11">
    <name type="scientific">Caldithrix abyssi DSM 13497</name>
    <dbReference type="NCBI Taxonomy" id="880073"/>
    <lineage>
        <taxon>Bacteria</taxon>
        <taxon>Pseudomonadati</taxon>
        <taxon>Calditrichota</taxon>
        <taxon>Calditrichia</taxon>
        <taxon>Calditrichales</taxon>
        <taxon>Calditrichaceae</taxon>
        <taxon>Caldithrix</taxon>
    </lineage>
</organism>
<keyword evidence="5 6" id="KW-0720">Serine protease</keyword>
<dbReference type="PANTHER" id="PTHR43399">
    <property type="entry name" value="SUBTILISIN-RELATED"/>
    <property type="match status" value="1"/>
</dbReference>
<reference evidence="10 11" key="1">
    <citation type="submission" date="2016-11" db="EMBL/GenBank/DDBJ databases">
        <title>Genomic analysis of Caldithrix abyssi and proposal of a novel bacterial phylum Caldithrichaeota.</title>
        <authorList>
            <person name="Kublanov I."/>
            <person name="Sigalova O."/>
            <person name="Gavrilov S."/>
            <person name="Lebedinsky A."/>
            <person name="Ivanova N."/>
            <person name="Daum C."/>
            <person name="Reddy T."/>
            <person name="Klenk H.P."/>
            <person name="Goker M."/>
            <person name="Reva O."/>
            <person name="Miroshnichenko M."/>
            <person name="Kyprides N."/>
            <person name="Woyke T."/>
            <person name="Gelfand M."/>
        </authorList>
    </citation>
    <scope>NUCLEOTIDE SEQUENCE [LARGE SCALE GENOMIC DNA]</scope>
    <source>
        <strain evidence="10 11">LF13</strain>
    </source>
</reference>
<keyword evidence="4 6" id="KW-0378">Hydrolase</keyword>
<dbReference type="PRINTS" id="PR00723">
    <property type="entry name" value="SUBTILISIN"/>
</dbReference>
<sequence>MRFFYFKTFGIFKGKVLIVVKKLGVNVLTRSLIVGLMIAWFGSLMAGTPEYQNKEILFCLKSDRMPLSVSRQGKNLTTNYAAINRLLSEIGVEKIEQWLPMADERDVIDGVRLSHIYRVVFKDQKSMDQLTQIVQKFRLIEDVHSAALEAVNRVSGSFEPYIPGDPYFNRQWYLENIGAPRAWGLWRNSLPGDSTVLVGVVDTGLDYTHPDLKNVMFINPGEDVNGDGKITAIDSNGVDDDGNGYIDDFKGWDFANEDNDVRPPQAGPSQELSHGTHVAGIIAALTDNGVGISGISFRSKLIVTKHAKDSDLSQPGIIKGYQGVLYCAKLGAKIINCSWGGGYDFYGKLVVDNVAQNYGAIVVAAAGNDGHNNDDNPQYPSDYDNAVCVASVRIDDKKAYYSNFGTVVDISAPGGEGSSYATAILSTIHANAGSYASWQGTSMASPVVAGALALLKAWFPNDSRDQLLQRLYNAADPIDDVNPSYRGLLGRGRVNVFNAIAREILPNISLKSFQFETSGGQTPAPGDTLSLSLTLANKINWQDAYHVRAVLKSSSPYAVVLDSLFWIGELPAGADTILDQFRPRVRIDPQAPLQDLRFQLKITANDTSEYWFESTEELVLAVSLNQTGFPLNGIGLSLAMTFVKDASENKIVGITNQNQLTVYDQNGRKVNGFPLEVDATSAAPVIADLDLDGQKEIITVNRRGILRVVGFDGKIKKEFKLDEPVYGDLVVGNFDADPELEMAFGTMHRNIHIFNLDSTQINGFPRAMSSLVNLGGAVADLNGDEMDDFVIGTFDGKLHVILSNGDSLPGFPVNLSTRVVVNPVIGKYGDSLFIAVATLDNKIVVLNKNGQIKFERALSESVTGGLMLADVNQDGAPEICAITADGRLYLLEADGASFNDVFPLQLDGTPQTAPVSFDVDNDGQLEILTVVNQGVLHLIKLDGREVTNFPVDLGEGVSSVPALGDLDGDGDTEVLVSTQSALLAIDLPTDAGFVDAWNTYQGNNHRTGSFGVPVSAIADKEKRPLPDSFELLANYPNPFNHQTVIQVNVPGQLTASGLQLYIYNVLGELVFEKSIKRLNAGLNRIRWDGRDSAGKILSSGIYFYRVKIGHQSRVSRLLLIK</sequence>
<comment type="similarity">
    <text evidence="1 6 7">Belongs to the peptidase S8 family.</text>
</comment>
<dbReference type="GO" id="GO:0004252">
    <property type="term" value="F:serine-type endopeptidase activity"/>
    <property type="evidence" value="ECO:0007669"/>
    <property type="project" value="UniProtKB-UniRule"/>
</dbReference>
<keyword evidence="3" id="KW-0732">Signal</keyword>
<gene>
    <name evidence="10" type="ORF">Cabys_837</name>
</gene>
<feature type="active site" description="Charge relay system" evidence="6">
    <location>
        <position position="442"/>
    </location>
</feature>
<dbReference type="PROSITE" id="PS00137">
    <property type="entry name" value="SUBTILASE_HIS"/>
    <property type="match status" value="1"/>
</dbReference>
<dbReference type="EMBL" id="CP018099">
    <property type="protein sequence ID" value="APF17588.1"/>
    <property type="molecule type" value="Genomic_DNA"/>
</dbReference>
<dbReference type="PROSITE" id="PS00138">
    <property type="entry name" value="SUBTILASE_SER"/>
    <property type="match status" value="1"/>
</dbReference>
<evidence type="ECO:0000259" key="8">
    <source>
        <dbReference type="Pfam" id="PF00082"/>
    </source>
</evidence>
<dbReference type="PANTHER" id="PTHR43399:SF4">
    <property type="entry name" value="CELL WALL-ASSOCIATED PROTEASE"/>
    <property type="match status" value="1"/>
</dbReference>